<feature type="domain" description="DUF4350" evidence="1">
    <location>
        <begin position="41"/>
        <end position="232"/>
    </location>
</feature>
<dbReference type="OrthoDB" id="6638317at2"/>
<dbReference type="AlphaFoldDB" id="A0A379II23"/>
<dbReference type="EMBL" id="UGUS01000002">
    <property type="protein sequence ID" value="SUD33012.1"/>
    <property type="molecule type" value="Genomic_DNA"/>
</dbReference>
<evidence type="ECO:0000313" key="2">
    <source>
        <dbReference type="EMBL" id="SUD33012.1"/>
    </source>
</evidence>
<gene>
    <name evidence="2" type="ORF">NCTC10392_04398</name>
</gene>
<evidence type="ECO:0000313" key="3">
    <source>
        <dbReference type="Proteomes" id="UP000255125"/>
    </source>
</evidence>
<dbReference type="InterPro" id="IPR025646">
    <property type="entry name" value="DUF4350"/>
</dbReference>
<proteinExistence type="predicted"/>
<evidence type="ECO:0000259" key="1">
    <source>
        <dbReference type="Pfam" id="PF14258"/>
    </source>
</evidence>
<dbReference type="Pfam" id="PF14258">
    <property type="entry name" value="DUF4350"/>
    <property type="match status" value="1"/>
</dbReference>
<dbReference type="RefSeq" id="WP_038442859.1">
    <property type="nucleotide sequence ID" value="NZ_CP008896.1"/>
</dbReference>
<dbReference type="Proteomes" id="UP000255125">
    <property type="component" value="Unassembled WGS sequence"/>
</dbReference>
<reference evidence="2 3" key="1">
    <citation type="submission" date="2018-06" db="EMBL/GenBank/DDBJ databases">
        <authorList>
            <consortium name="Pathogen Informatics"/>
            <person name="Doyle S."/>
        </authorList>
    </citation>
    <scope>NUCLEOTIDE SEQUENCE [LARGE SCALE GENOMIC DNA]</scope>
    <source>
        <strain evidence="2 3">NCTC10392</strain>
    </source>
</reference>
<protein>
    <recommendedName>
        <fullName evidence="1">DUF4350 domain-containing protein</fullName>
    </recommendedName>
</protein>
<name>A0A379II23_PSEFL</name>
<sequence>MSRALIWLGLILACLLTAGGFYAWHKAIPYEEVIDRGPSPEAQANPYLAAEHFLRQQGLAVEHARSLERLATLPAKGASLLLLSERSNMTPRQVDQLLEWTQAGGHLLLVAEAIWDEETQDSGDLLLDRLQLRQAFSDDFDQPPSARKGKKPDLTRLYVDNETAPAFFSFDTDFTLTDPRHLAQFSANSAKSSHLMQLDLGHGRVTVITDSELWKAPAIGLHDNAWLLWYLTQGSDVTLLSNTDVENLFSLLLRYFPQALVALAALILLGLWRAGVRLGPVQAPAPKARRQLQEHLNASADFLLRRSGQGSLLQALQRDILRTARRRHPGFEQLDTAGQWLALEHLTRQPSSIISQALGPLPAKRLSSADFSRQVASLQTLRNAL</sequence>
<dbReference type="KEGG" id="pfn:HZ99_10765"/>
<organism evidence="2 3">
    <name type="scientific">Pseudomonas fluorescens</name>
    <dbReference type="NCBI Taxonomy" id="294"/>
    <lineage>
        <taxon>Bacteria</taxon>
        <taxon>Pseudomonadati</taxon>
        <taxon>Pseudomonadota</taxon>
        <taxon>Gammaproteobacteria</taxon>
        <taxon>Pseudomonadales</taxon>
        <taxon>Pseudomonadaceae</taxon>
        <taxon>Pseudomonas</taxon>
    </lineage>
</organism>
<accession>A0A379II23</accession>